<evidence type="ECO:0000313" key="1">
    <source>
        <dbReference type="EMBL" id="EDW25970.1"/>
    </source>
</evidence>
<dbReference type="HOGENOM" id="CLU_2186700_0_0_1"/>
<dbReference type="PhylomeDB" id="B4GTV0"/>
<reference evidence="1 2" key="1">
    <citation type="journal article" date="2007" name="Nature">
        <title>Evolution of genes and genomes on the Drosophila phylogeny.</title>
        <authorList>
            <consortium name="Drosophila 12 Genomes Consortium"/>
            <person name="Clark A.G."/>
            <person name="Eisen M.B."/>
            <person name="Smith D.R."/>
            <person name="Bergman C.M."/>
            <person name="Oliver B."/>
            <person name="Markow T.A."/>
            <person name="Kaufman T.C."/>
            <person name="Kellis M."/>
            <person name="Gelbart W."/>
            <person name="Iyer V.N."/>
            <person name="Pollard D.A."/>
            <person name="Sackton T.B."/>
            <person name="Larracuente A.M."/>
            <person name="Singh N.D."/>
            <person name="Abad J.P."/>
            <person name="Abt D.N."/>
            <person name="Adryan B."/>
            <person name="Aguade M."/>
            <person name="Akashi H."/>
            <person name="Anderson W.W."/>
            <person name="Aquadro C.F."/>
            <person name="Ardell D.H."/>
            <person name="Arguello R."/>
            <person name="Artieri C.G."/>
            <person name="Barbash D.A."/>
            <person name="Barker D."/>
            <person name="Barsanti P."/>
            <person name="Batterham P."/>
            <person name="Batzoglou S."/>
            <person name="Begun D."/>
            <person name="Bhutkar A."/>
            <person name="Blanco E."/>
            <person name="Bosak S.A."/>
            <person name="Bradley R.K."/>
            <person name="Brand A.D."/>
            <person name="Brent M.R."/>
            <person name="Brooks A.N."/>
            <person name="Brown R.H."/>
            <person name="Butlin R.K."/>
            <person name="Caggese C."/>
            <person name="Calvi B.R."/>
            <person name="Bernardo de Carvalho A."/>
            <person name="Caspi A."/>
            <person name="Castrezana S."/>
            <person name="Celniker S.E."/>
            <person name="Chang J.L."/>
            <person name="Chapple C."/>
            <person name="Chatterji S."/>
            <person name="Chinwalla A."/>
            <person name="Civetta A."/>
            <person name="Clifton S.W."/>
            <person name="Comeron J.M."/>
            <person name="Costello J.C."/>
            <person name="Coyne J.A."/>
            <person name="Daub J."/>
            <person name="David R.G."/>
            <person name="Delcher A.L."/>
            <person name="Delehaunty K."/>
            <person name="Do C.B."/>
            <person name="Ebling H."/>
            <person name="Edwards K."/>
            <person name="Eickbush T."/>
            <person name="Evans J.D."/>
            <person name="Filipski A."/>
            <person name="Findeiss S."/>
            <person name="Freyhult E."/>
            <person name="Fulton L."/>
            <person name="Fulton R."/>
            <person name="Garcia A.C."/>
            <person name="Gardiner A."/>
            <person name="Garfield D.A."/>
            <person name="Garvin B.E."/>
            <person name="Gibson G."/>
            <person name="Gilbert D."/>
            <person name="Gnerre S."/>
            <person name="Godfrey J."/>
            <person name="Good R."/>
            <person name="Gotea V."/>
            <person name="Gravely B."/>
            <person name="Greenberg A.J."/>
            <person name="Griffiths-Jones S."/>
            <person name="Gross S."/>
            <person name="Guigo R."/>
            <person name="Gustafson E.A."/>
            <person name="Haerty W."/>
            <person name="Hahn M.W."/>
            <person name="Halligan D.L."/>
            <person name="Halpern A.L."/>
            <person name="Halter G.M."/>
            <person name="Han M.V."/>
            <person name="Heger A."/>
            <person name="Hillier L."/>
            <person name="Hinrichs A.S."/>
            <person name="Holmes I."/>
            <person name="Hoskins R.A."/>
            <person name="Hubisz M.J."/>
            <person name="Hultmark D."/>
            <person name="Huntley M.A."/>
            <person name="Jaffe D.B."/>
            <person name="Jagadeeshan S."/>
            <person name="Jeck W.R."/>
            <person name="Johnson J."/>
            <person name="Jones C.D."/>
            <person name="Jordan W.C."/>
            <person name="Karpen G.H."/>
            <person name="Kataoka E."/>
            <person name="Keightley P.D."/>
            <person name="Kheradpour P."/>
            <person name="Kirkness E.F."/>
            <person name="Koerich L.B."/>
            <person name="Kristiansen K."/>
            <person name="Kudrna D."/>
            <person name="Kulathinal R.J."/>
            <person name="Kumar S."/>
            <person name="Kwok R."/>
            <person name="Lander E."/>
            <person name="Langley C.H."/>
            <person name="Lapoint R."/>
            <person name="Lazzaro B.P."/>
            <person name="Lee S.J."/>
            <person name="Levesque L."/>
            <person name="Li R."/>
            <person name="Lin C.F."/>
            <person name="Lin M.F."/>
            <person name="Lindblad-Toh K."/>
            <person name="Llopart A."/>
            <person name="Long M."/>
            <person name="Low L."/>
            <person name="Lozovsky E."/>
            <person name="Lu J."/>
            <person name="Luo M."/>
            <person name="Machado C.A."/>
            <person name="Makalowski W."/>
            <person name="Marzo M."/>
            <person name="Matsuda M."/>
            <person name="Matzkin L."/>
            <person name="McAllister B."/>
            <person name="McBride C.S."/>
            <person name="McKernan B."/>
            <person name="McKernan K."/>
            <person name="Mendez-Lago M."/>
            <person name="Minx P."/>
            <person name="Mollenhauer M.U."/>
            <person name="Montooth K."/>
            <person name="Mount S.M."/>
            <person name="Mu X."/>
            <person name="Myers E."/>
            <person name="Negre B."/>
            <person name="Newfeld S."/>
            <person name="Nielsen R."/>
            <person name="Noor M.A."/>
            <person name="O'Grady P."/>
            <person name="Pachter L."/>
            <person name="Papaceit M."/>
            <person name="Parisi M.J."/>
            <person name="Parisi M."/>
            <person name="Parts L."/>
            <person name="Pedersen J.S."/>
            <person name="Pesole G."/>
            <person name="Phillippy A.M."/>
            <person name="Ponting C.P."/>
            <person name="Pop M."/>
            <person name="Porcelli D."/>
            <person name="Powell J.R."/>
            <person name="Prohaska S."/>
            <person name="Pruitt K."/>
            <person name="Puig M."/>
            <person name="Quesneville H."/>
            <person name="Ram K.R."/>
            <person name="Rand D."/>
            <person name="Rasmussen M.D."/>
            <person name="Reed L.K."/>
            <person name="Reenan R."/>
            <person name="Reily A."/>
            <person name="Remington K.A."/>
            <person name="Rieger T.T."/>
            <person name="Ritchie M.G."/>
            <person name="Robin C."/>
            <person name="Rogers Y.H."/>
            <person name="Rohde C."/>
            <person name="Rozas J."/>
            <person name="Rubenfield M.J."/>
            <person name="Ruiz A."/>
            <person name="Russo S."/>
            <person name="Salzberg S.L."/>
            <person name="Sanchez-Gracia A."/>
            <person name="Saranga D.J."/>
            <person name="Sato H."/>
            <person name="Schaeffer S.W."/>
            <person name="Schatz M.C."/>
            <person name="Schlenke T."/>
            <person name="Schwartz R."/>
            <person name="Segarra C."/>
            <person name="Singh R.S."/>
            <person name="Sirot L."/>
            <person name="Sirota M."/>
            <person name="Sisneros N.B."/>
            <person name="Smith C.D."/>
            <person name="Smith T.F."/>
            <person name="Spieth J."/>
            <person name="Stage D.E."/>
            <person name="Stark A."/>
            <person name="Stephan W."/>
            <person name="Strausberg R.L."/>
            <person name="Strempel S."/>
            <person name="Sturgill D."/>
            <person name="Sutton G."/>
            <person name="Sutton G.G."/>
            <person name="Tao W."/>
            <person name="Teichmann S."/>
            <person name="Tobari Y.N."/>
            <person name="Tomimura Y."/>
            <person name="Tsolas J.M."/>
            <person name="Valente V.L."/>
            <person name="Venter E."/>
            <person name="Venter J.C."/>
            <person name="Vicario S."/>
            <person name="Vieira F.G."/>
            <person name="Vilella A.J."/>
            <person name="Villasante A."/>
            <person name="Walenz B."/>
            <person name="Wang J."/>
            <person name="Wasserman M."/>
            <person name="Watts T."/>
            <person name="Wilson D."/>
            <person name="Wilson R.K."/>
            <person name="Wing R.A."/>
            <person name="Wolfner M.F."/>
            <person name="Wong A."/>
            <person name="Wong G.K."/>
            <person name="Wu C.I."/>
            <person name="Wu G."/>
            <person name="Yamamoto D."/>
            <person name="Yang H.P."/>
            <person name="Yang S.P."/>
            <person name="Yorke J.A."/>
            <person name="Yoshida K."/>
            <person name="Zdobnov E."/>
            <person name="Zhang P."/>
            <person name="Zhang Y."/>
            <person name="Zimin A.V."/>
            <person name="Baldwin J."/>
            <person name="Abdouelleil A."/>
            <person name="Abdulkadir J."/>
            <person name="Abebe A."/>
            <person name="Abera B."/>
            <person name="Abreu J."/>
            <person name="Acer S.C."/>
            <person name="Aftuck L."/>
            <person name="Alexander A."/>
            <person name="An P."/>
            <person name="Anderson E."/>
            <person name="Anderson S."/>
            <person name="Arachi H."/>
            <person name="Azer M."/>
            <person name="Bachantsang P."/>
            <person name="Barry A."/>
            <person name="Bayul T."/>
            <person name="Berlin A."/>
            <person name="Bessette D."/>
            <person name="Bloom T."/>
            <person name="Blye J."/>
            <person name="Boguslavskiy L."/>
            <person name="Bonnet C."/>
            <person name="Boukhgalter B."/>
            <person name="Bourzgui I."/>
            <person name="Brown A."/>
            <person name="Cahill P."/>
            <person name="Channer S."/>
            <person name="Cheshatsang Y."/>
            <person name="Chuda L."/>
            <person name="Citroen M."/>
            <person name="Collymore A."/>
            <person name="Cooke P."/>
            <person name="Costello M."/>
            <person name="D'Aco K."/>
            <person name="Daza R."/>
            <person name="De Haan G."/>
            <person name="DeGray S."/>
            <person name="DeMaso C."/>
            <person name="Dhargay N."/>
            <person name="Dooley K."/>
            <person name="Dooley E."/>
            <person name="Doricent M."/>
            <person name="Dorje P."/>
            <person name="Dorjee K."/>
            <person name="Dupes A."/>
            <person name="Elong R."/>
            <person name="Falk J."/>
            <person name="Farina A."/>
            <person name="Faro S."/>
            <person name="Ferguson D."/>
            <person name="Fisher S."/>
            <person name="Foley C.D."/>
            <person name="Franke A."/>
            <person name="Friedrich D."/>
            <person name="Gadbois L."/>
            <person name="Gearin G."/>
            <person name="Gearin C.R."/>
            <person name="Giannoukos G."/>
            <person name="Goode T."/>
            <person name="Graham J."/>
            <person name="Grandbois E."/>
            <person name="Grewal S."/>
            <person name="Gyaltsen K."/>
            <person name="Hafez N."/>
            <person name="Hagos B."/>
            <person name="Hall J."/>
            <person name="Henson C."/>
            <person name="Hollinger A."/>
            <person name="Honan T."/>
            <person name="Huard M.D."/>
            <person name="Hughes L."/>
            <person name="Hurhula B."/>
            <person name="Husby M.E."/>
            <person name="Kamat A."/>
            <person name="Kanga B."/>
            <person name="Kashin S."/>
            <person name="Khazanovich D."/>
            <person name="Kisner P."/>
            <person name="Lance K."/>
            <person name="Lara M."/>
            <person name="Lee W."/>
            <person name="Lennon N."/>
            <person name="Letendre F."/>
            <person name="LeVine R."/>
            <person name="Lipovsky A."/>
            <person name="Liu X."/>
            <person name="Liu J."/>
            <person name="Liu S."/>
            <person name="Lokyitsang T."/>
            <person name="Lokyitsang Y."/>
            <person name="Lubonja R."/>
            <person name="Lui A."/>
            <person name="MacDonald P."/>
            <person name="Magnisalis V."/>
            <person name="Maru K."/>
            <person name="Matthews C."/>
            <person name="McCusker W."/>
            <person name="McDonough S."/>
            <person name="Mehta T."/>
            <person name="Meldrim J."/>
            <person name="Meneus L."/>
            <person name="Mihai O."/>
            <person name="Mihalev A."/>
            <person name="Mihova T."/>
            <person name="Mittelman R."/>
            <person name="Mlenga V."/>
            <person name="Montmayeur A."/>
            <person name="Mulrain L."/>
            <person name="Navidi A."/>
            <person name="Naylor J."/>
            <person name="Negash T."/>
            <person name="Nguyen T."/>
            <person name="Nguyen N."/>
            <person name="Nicol R."/>
            <person name="Norbu C."/>
            <person name="Norbu N."/>
            <person name="Novod N."/>
            <person name="O'Neill B."/>
            <person name="Osman S."/>
            <person name="Markiewicz E."/>
            <person name="Oyono O.L."/>
            <person name="Patti C."/>
            <person name="Phunkhang P."/>
            <person name="Pierre F."/>
            <person name="Priest M."/>
            <person name="Raghuraman S."/>
            <person name="Rege F."/>
            <person name="Reyes R."/>
            <person name="Rise C."/>
            <person name="Rogov P."/>
            <person name="Ross K."/>
            <person name="Ryan E."/>
            <person name="Settipalli S."/>
            <person name="Shea T."/>
            <person name="Sherpa N."/>
            <person name="Shi L."/>
            <person name="Shih D."/>
            <person name="Sparrow T."/>
            <person name="Spaulding J."/>
            <person name="Stalker J."/>
            <person name="Stange-Thomann N."/>
            <person name="Stavropoulos S."/>
            <person name="Stone C."/>
            <person name="Strader C."/>
            <person name="Tesfaye S."/>
            <person name="Thomson T."/>
            <person name="Thoulutsang Y."/>
            <person name="Thoulutsang D."/>
            <person name="Topham K."/>
            <person name="Topping I."/>
            <person name="Tsamla T."/>
            <person name="Vassiliev H."/>
            <person name="Vo A."/>
            <person name="Wangchuk T."/>
            <person name="Wangdi T."/>
            <person name="Weiand M."/>
            <person name="Wilkinson J."/>
            <person name="Wilson A."/>
            <person name="Yadav S."/>
            <person name="Young G."/>
            <person name="Yu Q."/>
            <person name="Zembek L."/>
            <person name="Zhong D."/>
            <person name="Zimmer A."/>
            <person name="Zwirko Z."/>
            <person name="Jaffe D.B."/>
            <person name="Alvarez P."/>
            <person name="Brockman W."/>
            <person name="Butler J."/>
            <person name="Chin C."/>
            <person name="Gnerre S."/>
            <person name="Grabherr M."/>
            <person name="Kleber M."/>
            <person name="Mauceli E."/>
            <person name="MacCallum I."/>
        </authorList>
    </citation>
    <scope>NUCLEOTIDE SEQUENCE [LARGE SCALE GENOMIC DNA]</scope>
    <source>
        <strain evidence="2">MSH-3 / Tucson 14011-0111.49</strain>
    </source>
</reference>
<dbReference type="Proteomes" id="UP000008744">
    <property type="component" value="Unassembled WGS sequence"/>
</dbReference>
<name>B4GTV0_DROPE</name>
<dbReference type="OMA" id="MITITTQ"/>
<protein>
    <submittedName>
        <fullName evidence="1">GL14205</fullName>
    </submittedName>
</protein>
<dbReference type="EMBL" id="CH479190">
    <property type="protein sequence ID" value="EDW25970.1"/>
    <property type="molecule type" value="Genomic_DNA"/>
</dbReference>
<gene>
    <name evidence="1" type="primary">Dper\GL14205</name>
    <name evidence="1" type="ORF">Dper_GL14205</name>
</gene>
<dbReference type="eggNOG" id="ENOG502TD4M">
    <property type="taxonomic scope" value="Eukaryota"/>
</dbReference>
<sequence>MCFLRLLYCCCCCRRLQHKRQQDSHRSPLPDVQLQQLSPDCRLAIGDMDQGQRHSLQAAPQNRITSSTFSSWSCGDELYDADEHDDERTPSVWKAWWLQGATLNEEILRNPSSIVA</sequence>
<organism evidence="2">
    <name type="scientific">Drosophila persimilis</name>
    <name type="common">Fruit fly</name>
    <dbReference type="NCBI Taxonomy" id="7234"/>
    <lineage>
        <taxon>Eukaryota</taxon>
        <taxon>Metazoa</taxon>
        <taxon>Ecdysozoa</taxon>
        <taxon>Arthropoda</taxon>
        <taxon>Hexapoda</taxon>
        <taxon>Insecta</taxon>
        <taxon>Pterygota</taxon>
        <taxon>Neoptera</taxon>
        <taxon>Endopterygota</taxon>
        <taxon>Diptera</taxon>
        <taxon>Brachycera</taxon>
        <taxon>Muscomorpha</taxon>
        <taxon>Ephydroidea</taxon>
        <taxon>Drosophilidae</taxon>
        <taxon>Drosophila</taxon>
        <taxon>Sophophora</taxon>
    </lineage>
</organism>
<keyword evidence="2" id="KW-1185">Reference proteome</keyword>
<proteinExistence type="predicted"/>
<accession>B4GTV0</accession>
<dbReference type="AlphaFoldDB" id="B4GTV0"/>
<evidence type="ECO:0000313" key="2">
    <source>
        <dbReference type="Proteomes" id="UP000008744"/>
    </source>
</evidence>